<evidence type="ECO:0008006" key="3">
    <source>
        <dbReference type="Google" id="ProtNLM"/>
    </source>
</evidence>
<evidence type="ECO:0000313" key="1">
    <source>
        <dbReference type="EMBL" id="MED6263967.1"/>
    </source>
</evidence>
<protein>
    <recommendedName>
        <fullName evidence="3">Chemokine interleukin-8-like domain-containing protein</fullName>
    </recommendedName>
</protein>
<gene>
    <name evidence="1" type="ORF">CHARACLAT_009984</name>
</gene>
<dbReference type="Proteomes" id="UP001352852">
    <property type="component" value="Unassembled WGS sequence"/>
</dbReference>
<keyword evidence="2" id="KW-1185">Reference proteome</keyword>
<organism evidence="1 2">
    <name type="scientific">Characodon lateralis</name>
    <dbReference type="NCBI Taxonomy" id="208331"/>
    <lineage>
        <taxon>Eukaryota</taxon>
        <taxon>Metazoa</taxon>
        <taxon>Chordata</taxon>
        <taxon>Craniata</taxon>
        <taxon>Vertebrata</taxon>
        <taxon>Euteleostomi</taxon>
        <taxon>Actinopterygii</taxon>
        <taxon>Neopterygii</taxon>
        <taxon>Teleostei</taxon>
        <taxon>Neoteleostei</taxon>
        <taxon>Acanthomorphata</taxon>
        <taxon>Ovalentaria</taxon>
        <taxon>Atherinomorphae</taxon>
        <taxon>Cyprinodontiformes</taxon>
        <taxon>Goodeidae</taxon>
        <taxon>Characodon</taxon>
    </lineage>
</organism>
<reference evidence="1 2" key="1">
    <citation type="submission" date="2021-06" db="EMBL/GenBank/DDBJ databases">
        <authorList>
            <person name="Palmer J.M."/>
        </authorList>
    </citation>
    <scope>NUCLEOTIDE SEQUENCE [LARGE SCALE GENOMIC DNA]</scope>
    <source>
        <strain evidence="1 2">CL_MEX2019</strain>
        <tissue evidence="1">Muscle</tissue>
    </source>
</reference>
<dbReference type="EMBL" id="JAHUTJ010000621">
    <property type="protein sequence ID" value="MED6263967.1"/>
    <property type="molecule type" value="Genomic_DNA"/>
</dbReference>
<name>A0ABU7CLX7_9TELE</name>
<evidence type="ECO:0000313" key="2">
    <source>
        <dbReference type="Proteomes" id="UP001352852"/>
    </source>
</evidence>
<proteinExistence type="predicted"/>
<sequence length="136" mass="14555">MPPGRLPREVFQARPTGEVAQGTAQDTPEGLCLSAGLGTPRVPPGEAGGGVWGEGRLGVSGSGFVHPACCHEGSEKVNGKIHQCFELRPGKPCLKHFFLLDIKGRPPLCINPDSDWLRSKMKKEHLKCPPADKHTG</sequence>
<dbReference type="InterPro" id="IPR036048">
    <property type="entry name" value="Interleukin_8-like_sf"/>
</dbReference>
<accession>A0ABU7CLX7</accession>
<comment type="caution">
    <text evidence="1">The sequence shown here is derived from an EMBL/GenBank/DDBJ whole genome shotgun (WGS) entry which is preliminary data.</text>
</comment>
<dbReference type="SUPFAM" id="SSF54117">
    <property type="entry name" value="Interleukin 8-like chemokines"/>
    <property type="match status" value="1"/>
</dbReference>